<dbReference type="OrthoDB" id="5395246at2759"/>
<feature type="region of interest" description="Disordered" evidence="1">
    <location>
        <begin position="258"/>
        <end position="284"/>
    </location>
</feature>
<evidence type="ECO:0000256" key="1">
    <source>
        <dbReference type="SAM" id="MobiDB-lite"/>
    </source>
</evidence>
<protein>
    <submittedName>
        <fullName evidence="2">Uncharacterized protein</fullName>
    </submittedName>
</protein>
<name>A0A2J6QKF7_9HELO</name>
<proteinExistence type="predicted"/>
<evidence type="ECO:0000313" key="3">
    <source>
        <dbReference type="Proteomes" id="UP000235672"/>
    </source>
</evidence>
<dbReference type="Proteomes" id="UP000235672">
    <property type="component" value="Unassembled WGS sequence"/>
</dbReference>
<sequence>MLRQCFNNNINFNKSMFRPSLLLYPYVSSRPDLGQYVDAIADFLLPGASPLSWCGAKSVRPGTNRPASRTPYKQRPFGPKGPTHSSKTTMARPLMKSRSSHMVVSSPSMAVLSTCLAPNSVSLETCCGYEVFAADCPLLHPALSYHPVRAPPEDAQPLWDLGCNGALSMAQRSMRSSSSWSESIDKLEEALVAAKEALLAEKVPFSDLRKEATSSKTLQHFQNGTPPKKGAKVSQVLIMNISDAKKVRVSTAAAAPGDFQHDLTFSRHGPPPTKSRKSSQSVNP</sequence>
<feature type="region of interest" description="Disordered" evidence="1">
    <location>
        <begin position="60"/>
        <end position="92"/>
    </location>
</feature>
<organism evidence="2 3">
    <name type="scientific">Hyaloscypha hepaticicola</name>
    <dbReference type="NCBI Taxonomy" id="2082293"/>
    <lineage>
        <taxon>Eukaryota</taxon>
        <taxon>Fungi</taxon>
        <taxon>Dikarya</taxon>
        <taxon>Ascomycota</taxon>
        <taxon>Pezizomycotina</taxon>
        <taxon>Leotiomycetes</taxon>
        <taxon>Helotiales</taxon>
        <taxon>Hyaloscyphaceae</taxon>
        <taxon>Hyaloscypha</taxon>
    </lineage>
</organism>
<keyword evidence="3" id="KW-1185">Reference proteome</keyword>
<dbReference type="EMBL" id="KZ613467">
    <property type="protein sequence ID" value="PMD26751.1"/>
    <property type="molecule type" value="Genomic_DNA"/>
</dbReference>
<evidence type="ECO:0000313" key="2">
    <source>
        <dbReference type="EMBL" id="PMD26751.1"/>
    </source>
</evidence>
<reference evidence="2 3" key="1">
    <citation type="submission" date="2016-05" db="EMBL/GenBank/DDBJ databases">
        <title>A degradative enzymes factory behind the ericoid mycorrhizal symbiosis.</title>
        <authorList>
            <consortium name="DOE Joint Genome Institute"/>
            <person name="Martino E."/>
            <person name="Morin E."/>
            <person name="Grelet G."/>
            <person name="Kuo A."/>
            <person name="Kohler A."/>
            <person name="Daghino S."/>
            <person name="Barry K."/>
            <person name="Choi C."/>
            <person name="Cichocki N."/>
            <person name="Clum A."/>
            <person name="Copeland A."/>
            <person name="Hainaut M."/>
            <person name="Haridas S."/>
            <person name="Labutti K."/>
            <person name="Lindquist E."/>
            <person name="Lipzen A."/>
            <person name="Khouja H.-R."/>
            <person name="Murat C."/>
            <person name="Ohm R."/>
            <person name="Olson A."/>
            <person name="Spatafora J."/>
            <person name="Veneault-Fourrey C."/>
            <person name="Henrissat B."/>
            <person name="Grigoriev I."/>
            <person name="Martin F."/>
            <person name="Perotto S."/>
        </authorList>
    </citation>
    <scope>NUCLEOTIDE SEQUENCE [LARGE SCALE GENOMIC DNA]</scope>
    <source>
        <strain evidence="2 3">UAMH 7357</strain>
    </source>
</reference>
<gene>
    <name evidence="2" type="ORF">NA56DRAFT_697990</name>
</gene>
<accession>A0A2J6QKF7</accession>
<dbReference type="AlphaFoldDB" id="A0A2J6QKF7"/>